<dbReference type="Proteomes" id="UP000279962">
    <property type="component" value="Chromosome"/>
</dbReference>
<gene>
    <name evidence="3" type="ORF">CDG68_09785</name>
</gene>
<dbReference type="PANTHER" id="PTHR39339:SF1">
    <property type="entry name" value="CHAD DOMAIN-CONTAINING PROTEIN"/>
    <property type="match status" value="1"/>
</dbReference>
<feature type="domain" description="CHAD" evidence="2">
    <location>
        <begin position="216"/>
        <end position="485"/>
    </location>
</feature>
<dbReference type="Gene3D" id="1.40.20.10">
    <property type="entry name" value="CHAD domain"/>
    <property type="match status" value="1"/>
</dbReference>
<dbReference type="SMART" id="SM00880">
    <property type="entry name" value="CHAD"/>
    <property type="match status" value="1"/>
</dbReference>
<dbReference type="InterPro" id="IPR023577">
    <property type="entry name" value="CYTH_domain"/>
</dbReference>
<dbReference type="Gene3D" id="2.40.320.10">
    <property type="entry name" value="Hypothetical Protein Pfu-838710-001"/>
    <property type="match status" value="1"/>
</dbReference>
<dbReference type="InterPro" id="IPR038186">
    <property type="entry name" value="CHAD_dom_sf"/>
</dbReference>
<evidence type="ECO:0000259" key="2">
    <source>
        <dbReference type="PROSITE" id="PS51708"/>
    </source>
</evidence>
<dbReference type="InterPro" id="IPR007899">
    <property type="entry name" value="CHAD_dom"/>
</dbReference>
<evidence type="ECO:0000313" key="4">
    <source>
        <dbReference type="Proteomes" id="UP000279962"/>
    </source>
</evidence>
<dbReference type="Pfam" id="PF05235">
    <property type="entry name" value="CHAD"/>
    <property type="match status" value="1"/>
</dbReference>
<dbReference type="EMBL" id="CP033133">
    <property type="protein sequence ID" value="AYO53906.1"/>
    <property type="molecule type" value="Genomic_DNA"/>
</dbReference>
<accession>A0A3G2T2D5</accession>
<name>A0A3G2T2D5_9GAMM</name>
<dbReference type="SMART" id="SM01118">
    <property type="entry name" value="CYTH"/>
    <property type="match status" value="1"/>
</dbReference>
<dbReference type="SUPFAM" id="SSF55154">
    <property type="entry name" value="CYTH-like phosphatases"/>
    <property type="match status" value="1"/>
</dbReference>
<dbReference type="PANTHER" id="PTHR39339">
    <property type="entry name" value="SLR1444 PROTEIN"/>
    <property type="match status" value="1"/>
</dbReference>
<dbReference type="PROSITE" id="PS51708">
    <property type="entry name" value="CHAD"/>
    <property type="match status" value="1"/>
</dbReference>
<dbReference type="PROSITE" id="PS51707">
    <property type="entry name" value="CYTH"/>
    <property type="match status" value="1"/>
</dbReference>
<evidence type="ECO:0000259" key="1">
    <source>
        <dbReference type="PROSITE" id="PS51707"/>
    </source>
</evidence>
<sequence length="486" mass="56538">MFEMELKFQVSEDKKDALLKAFQRKSCMVKALNAKYYDTAQFDLSTHSISLRQRLENEQWFQTLKLPTEQHLKRVEFEESLGTNETALQLDNYLKSKHIPKYVKSIFTQTDHPLAIQFQTQIERKFTLFNFQNSDIEVSYDFGKIIAHQNILDINELEFELKQGTVQDLISFILPRIKRYGLWLDTRTKAQRGTLLAQDIQENPVQFQTPLFLSAKASQEKALQKIFNHCLQHLLPNSSAIASGHFNSKHVHQARVAIRRLRSALKTFSSWSLRIDPTWQTQLAELFRQLGTTRDLDVIREELLPQLEAVDAPKFKLAESETPDHQSLIQLFRASNFNYLILSLIQFIYQDTTENSDASIHKAALKKINKLHQKIQTDAENYLELDIEARHKTRKNLKRLRYSIEFITSLCDEKDVKQYIKAIKPAQESLGLYNDLIVAEEILKKLVKTDAKVWFALGWIAAEKNRLLIQSQQDLLNFAKVNALKS</sequence>
<dbReference type="RefSeq" id="WP_087553495.1">
    <property type="nucleotide sequence ID" value="NZ_CP033133.1"/>
</dbReference>
<proteinExistence type="predicted"/>
<dbReference type="AlphaFoldDB" id="A0A3G2T2D5"/>
<evidence type="ECO:0000313" key="3">
    <source>
        <dbReference type="EMBL" id="AYO53906.1"/>
    </source>
</evidence>
<dbReference type="Pfam" id="PF01928">
    <property type="entry name" value="CYTH"/>
    <property type="match status" value="1"/>
</dbReference>
<dbReference type="InterPro" id="IPR033469">
    <property type="entry name" value="CYTH-like_dom_sf"/>
</dbReference>
<protein>
    <submittedName>
        <fullName evidence="3">CHAD domain-containing protein</fullName>
    </submittedName>
</protein>
<organism evidence="3 4">
    <name type="scientific">Acinetobacter wuhouensis</name>
    <dbReference type="NCBI Taxonomy" id="1879050"/>
    <lineage>
        <taxon>Bacteria</taxon>
        <taxon>Pseudomonadati</taxon>
        <taxon>Pseudomonadota</taxon>
        <taxon>Gammaproteobacteria</taxon>
        <taxon>Moraxellales</taxon>
        <taxon>Moraxellaceae</taxon>
        <taxon>Acinetobacter</taxon>
    </lineage>
</organism>
<feature type="domain" description="CYTH" evidence="1">
    <location>
        <begin position="1"/>
        <end position="200"/>
    </location>
</feature>
<reference evidence="3 4" key="1">
    <citation type="submission" date="2018-10" db="EMBL/GenBank/DDBJ databases">
        <title>The complete genome of Acinetobacter wuhouensis strain WCHAW010062.</title>
        <authorList>
            <person name="Hu Y."/>
            <person name="Long H."/>
            <person name="Feng Y."/>
            <person name="Zong Z."/>
        </authorList>
    </citation>
    <scope>NUCLEOTIDE SEQUENCE [LARGE SCALE GENOMIC DNA]</scope>
    <source>
        <strain evidence="3 4">WCHAW010062</strain>
    </source>
</reference>